<keyword evidence="4" id="KW-0456">Lyase</keyword>
<dbReference type="Proteomes" id="UP000483379">
    <property type="component" value="Unassembled WGS sequence"/>
</dbReference>
<keyword evidence="2" id="KW-0732">Signal</keyword>
<dbReference type="GO" id="GO:0042597">
    <property type="term" value="C:periplasmic space"/>
    <property type="evidence" value="ECO:0007669"/>
    <property type="project" value="UniProtKB-SubCell"/>
</dbReference>
<sequence length="651" mass="72590">MMTPKEIAWRLLEVVRLKTAEAAFRSGVLGRSYIHDDPSTFRFCIDLESQLPSVPFTLDARDDEIEASLVGIWPALGFDWSWSSDGAVWHRAPDTGRNWPQVFFGKISYRQGNPFGDARVVWEPSRLQQLVTLALIARRYESERARAVDLIVRQLQSWYEANPVACGIHYVSAMECGLRIIAVCFALDLIRPEIIEHSSVWCCAASIVHSHADLIAGRLSLHSSSGNHTIAECAGLIFAGVLFSELRGADRWYAVGLKTLRQEAARQILTDGGGIERATWYHLFVLDLIGLVERLLDSRNHEIPAELTAALERGRAFLAVFAQSPADLPVFGDADGGYALSPFLRLSFETFAAQERLRTFPDMGLTLVRPGDQSRLTLIFDHGPLGMPPAYGHGHADALSLILRDDSGAILVDPGTYTYTGDQRWRHFFRGTRGHNTVLVDGHDQARPETPFMWSRPFVAELVAAERLEHGQVRLLARQTGYRDPGIAHWRGMLFSPEVLVVWDGMRGAGEHRFELNWHLGVDLDWVSENGCICLSDGSETGSEFQSSGSTLVLDAAEMGTLCFAHPAQSGHRRIRLLLSGGKISVHRGDTDPIRGWCSMRYGQKTESTTVSLMHRGQAPHDFLSIFCLTEASVALGDIERSVDWFRRRAF</sequence>
<dbReference type="InterPro" id="IPR031680">
    <property type="entry name" value="Hepar_II_III_N"/>
</dbReference>
<keyword evidence="8" id="KW-1185">Reference proteome</keyword>
<accession>A0A6M0K6B2</accession>
<evidence type="ECO:0000259" key="5">
    <source>
        <dbReference type="Pfam" id="PF07940"/>
    </source>
</evidence>
<comment type="caution">
    <text evidence="7">The sequence shown here is derived from an EMBL/GenBank/DDBJ whole genome shotgun (WGS) entry which is preliminary data.</text>
</comment>
<gene>
    <name evidence="7" type="ORF">G3446_26350</name>
</gene>
<organism evidence="7 8">
    <name type="scientific">Thiorhodococcus minor</name>
    <dbReference type="NCBI Taxonomy" id="57489"/>
    <lineage>
        <taxon>Bacteria</taxon>
        <taxon>Pseudomonadati</taxon>
        <taxon>Pseudomonadota</taxon>
        <taxon>Gammaproteobacteria</taxon>
        <taxon>Chromatiales</taxon>
        <taxon>Chromatiaceae</taxon>
        <taxon>Thiorhodococcus</taxon>
    </lineage>
</organism>
<keyword evidence="3" id="KW-0574">Periplasm</keyword>
<evidence type="ECO:0000256" key="3">
    <source>
        <dbReference type="ARBA" id="ARBA00022764"/>
    </source>
</evidence>
<dbReference type="GO" id="GO:0016829">
    <property type="term" value="F:lyase activity"/>
    <property type="evidence" value="ECO:0007669"/>
    <property type="project" value="UniProtKB-KW"/>
</dbReference>
<evidence type="ECO:0000313" key="8">
    <source>
        <dbReference type="Proteomes" id="UP000483379"/>
    </source>
</evidence>
<evidence type="ECO:0000313" key="7">
    <source>
        <dbReference type="EMBL" id="NEV65308.1"/>
    </source>
</evidence>
<feature type="domain" description="Heparin-sulfate lyase N-terminal" evidence="6">
    <location>
        <begin position="113"/>
        <end position="335"/>
    </location>
</feature>
<dbReference type="AlphaFoldDB" id="A0A6M0K6B2"/>
<dbReference type="Gene3D" id="1.50.10.100">
    <property type="entry name" value="Chondroitin AC/alginate lyase"/>
    <property type="match status" value="1"/>
</dbReference>
<evidence type="ECO:0000256" key="4">
    <source>
        <dbReference type="ARBA" id="ARBA00023239"/>
    </source>
</evidence>
<dbReference type="InterPro" id="IPR008929">
    <property type="entry name" value="Chondroitin_lyas"/>
</dbReference>
<dbReference type="PANTHER" id="PTHR39210:SF1">
    <property type="entry name" value="HEPARIN-SULFATE LYASE"/>
    <property type="match status" value="1"/>
</dbReference>
<dbReference type="PANTHER" id="PTHR39210">
    <property type="entry name" value="HEPARIN-SULFATE LYASE"/>
    <property type="match status" value="1"/>
</dbReference>
<protein>
    <submittedName>
        <fullName evidence="7">Uncharacterized protein</fullName>
    </submittedName>
</protein>
<feature type="domain" description="Heparinase II/III-like C-terminal" evidence="5">
    <location>
        <begin position="355"/>
        <end position="616"/>
    </location>
</feature>
<dbReference type="EMBL" id="JAAIJQ010000210">
    <property type="protein sequence ID" value="NEV65308.1"/>
    <property type="molecule type" value="Genomic_DNA"/>
</dbReference>
<dbReference type="InterPro" id="IPR012480">
    <property type="entry name" value="Hepar_II_III_C"/>
</dbReference>
<evidence type="ECO:0000256" key="1">
    <source>
        <dbReference type="ARBA" id="ARBA00004418"/>
    </source>
</evidence>
<proteinExistence type="predicted"/>
<dbReference type="Pfam" id="PF16889">
    <property type="entry name" value="Hepar_II_III_N"/>
    <property type="match status" value="1"/>
</dbReference>
<evidence type="ECO:0000256" key="2">
    <source>
        <dbReference type="ARBA" id="ARBA00022729"/>
    </source>
</evidence>
<reference evidence="7 8" key="1">
    <citation type="submission" date="2020-02" db="EMBL/GenBank/DDBJ databases">
        <title>Genome sequences of Thiorhodococcus mannitoliphagus and Thiorhodococcus minor, purple sulfur photosynthetic bacteria in the gammaproteobacterial family, Chromatiaceae.</title>
        <authorList>
            <person name="Aviles F.A."/>
            <person name="Meyer T.E."/>
            <person name="Kyndt J.A."/>
        </authorList>
    </citation>
    <scope>NUCLEOTIDE SEQUENCE [LARGE SCALE GENOMIC DNA]</scope>
    <source>
        <strain evidence="7 8">DSM 11518</strain>
    </source>
</reference>
<dbReference type="Gene3D" id="2.70.98.70">
    <property type="match status" value="1"/>
</dbReference>
<evidence type="ECO:0000259" key="6">
    <source>
        <dbReference type="Pfam" id="PF16889"/>
    </source>
</evidence>
<dbReference type="SUPFAM" id="SSF48230">
    <property type="entry name" value="Chondroitin AC/alginate lyase"/>
    <property type="match status" value="1"/>
</dbReference>
<dbReference type="Pfam" id="PF07940">
    <property type="entry name" value="Hepar_II_III_C"/>
    <property type="match status" value="1"/>
</dbReference>
<comment type="subcellular location">
    <subcellularLocation>
        <location evidence="1">Periplasm</location>
    </subcellularLocation>
</comment>
<name>A0A6M0K6B2_9GAMM</name>